<keyword evidence="7" id="KW-0270">Exopolysaccharide synthesis</keyword>
<dbReference type="Pfam" id="PF02397">
    <property type="entry name" value="Bac_transf"/>
    <property type="match status" value="1"/>
</dbReference>
<reference evidence="10 11" key="2">
    <citation type="submission" date="2019-02" db="EMBL/GenBank/DDBJ databases">
        <title>'Lichenibacterium ramalinii' gen. nov. sp. nov., 'Lichenibacterium minor' gen. nov. sp. nov.</title>
        <authorList>
            <person name="Pankratov T."/>
        </authorList>
    </citation>
    <scope>NUCLEOTIDE SEQUENCE [LARGE SCALE GENOMIC DNA]</scope>
    <source>
        <strain evidence="10 11">RmlP001</strain>
    </source>
</reference>
<reference evidence="10 11" key="1">
    <citation type="submission" date="2018-09" db="EMBL/GenBank/DDBJ databases">
        <authorList>
            <person name="Grouzdev D.S."/>
            <person name="Krutkina M.S."/>
        </authorList>
    </citation>
    <scope>NUCLEOTIDE SEQUENCE [LARGE SCALE GENOMIC DNA]</scope>
    <source>
        <strain evidence="10 11">RmlP001</strain>
    </source>
</reference>
<keyword evidence="5 8" id="KW-1133">Transmembrane helix</keyword>
<dbReference type="OrthoDB" id="9808602at2"/>
<feature type="transmembrane region" description="Helical" evidence="8">
    <location>
        <begin position="141"/>
        <end position="162"/>
    </location>
</feature>
<dbReference type="RefSeq" id="WP_129221274.1">
    <property type="nucleotide sequence ID" value="NZ_QYBC01000021.1"/>
</dbReference>
<keyword evidence="4 8" id="KW-0812">Transmembrane</keyword>
<feature type="transmembrane region" description="Helical" evidence="8">
    <location>
        <begin position="73"/>
        <end position="92"/>
    </location>
</feature>
<evidence type="ECO:0000256" key="4">
    <source>
        <dbReference type="ARBA" id="ARBA00022692"/>
    </source>
</evidence>
<dbReference type="GO" id="GO:0000271">
    <property type="term" value="P:polysaccharide biosynthetic process"/>
    <property type="evidence" value="ECO:0007669"/>
    <property type="project" value="UniProtKB-KW"/>
</dbReference>
<gene>
    <name evidence="10" type="ORF">D3272_21515</name>
</gene>
<evidence type="ECO:0000256" key="6">
    <source>
        <dbReference type="ARBA" id="ARBA00023136"/>
    </source>
</evidence>
<dbReference type="PANTHER" id="PTHR30576:SF21">
    <property type="entry name" value="UDP-GLUCOSE:UNDECAPRENYL-PHOSPHATE GLUCOSE-1-PHOSPHATE TRANSFERASE"/>
    <property type="match status" value="1"/>
</dbReference>
<dbReference type="GO" id="GO:0089702">
    <property type="term" value="F:undecaprenyl-phosphate glucose phosphotransferase activity"/>
    <property type="evidence" value="ECO:0007669"/>
    <property type="project" value="TreeGrafter"/>
</dbReference>
<dbReference type="GO" id="GO:0016020">
    <property type="term" value="C:membrane"/>
    <property type="evidence" value="ECO:0007669"/>
    <property type="project" value="UniProtKB-SubCell"/>
</dbReference>
<feature type="domain" description="Bacterial sugar transferase" evidence="9">
    <location>
        <begin position="299"/>
        <end position="480"/>
    </location>
</feature>
<feature type="transmembrane region" description="Helical" evidence="8">
    <location>
        <begin position="112"/>
        <end position="129"/>
    </location>
</feature>
<dbReference type="Pfam" id="PF13727">
    <property type="entry name" value="CoA_binding_3"/>
    <property type="match status" value="1"/>
</dbReference>
<accession>A0A4Q2R8W4</accession>
<dbReference type="Proteomes" id="UP000289411">
    <property type="component" value="Unassembled WGS sequence"/>
</dbReference>
<evidence type="ECO:0000256" key="7">
    <source>
        <dbReference type="ARBA" id="ARBA00023169"/>
    </source>
</evidence>
<evidence type="ECO:0000313" key="10">
    <source>
        <dbReference type="EMBL" id="RYB02263.1"/>
    </source>
</evidence>
<dbReference type="InterPro" id="IPR017475">
    <property type="entry name" value="EPS_sugar_tfrase"/>
</dbReference>
<evidence type="ECO:0000259" key="9">
    <source>
        <dbReference type="Pfam" id="PF02397"/>
    </source>
</evidence>
<comment type="subcellular location">
    <subcellularLocation>
        <location evidence="1">Membrane</location>
        <topology evidence="1">Multi-pass membrane protein</topology>
    </subcellularLocation>
</comment>
<name>A0A4Q2R8W4_9HYPH</name>
<dbReference type="AlphaFoldDB" id="A0A4Q2R8W4"/>
<evidence type="ECO:0000256" key="5">
    <source>
        <dbReference type="ARBA" id="ARBA00022989"/>
    </source>
</evidence>
<comment type="caution">
    <text evidence="10">The sequence shown here is derived from an EMBL/GenBank/DDBJ whole genome shotgun (WGS) entry which is preliminary data.</text>
</comment>
<dbReference type="GO" id="GO:0009242">
    <property type="term" value="P:colanic acid biosynthetic process"/>
    <property type="evidence" value="ECO:0007669"/>
    <property type="project" value="TreeGrafter"/>
</dbReference>
<protein>
    <submittedName>
        <fullName evidence="10">Exopolysaccharide biosynthesis polyprenyl glycosylphosphotransferase</fullName>
    </submittedName>
</protein>
<keyword evidence="11" id="KW-1185">Reference proteome</keyword>
<dbReference type="PANTHER" id="PTHR30576">
    <property type="entry name" value="COLANIC BIOSYNTHESIS UDP-GLUCOSE LIPID CARRIER TRANSFERASE"/>
    <property type="match status" value="1"/>
</dbReference>
<evidence type="ECO:0000256" key="1">
    <source>
        <dbReference type="ARBA" id="ARBA00004141"/>
    </source>
</evidence>
<dbReference type="EMBL" id="QYBC01000021">
    <property type="protein sequence ID" value="RYB02263.1"/>
    <property type="molecule type" value="Genomic_DNA"/>
</dbReference>
<keyword evidence="6 8" id="KW-0472">Membrane</keyword>
<feature type="transmembrane region" description="Helical" evidence="8">
    <location>
        <begin position="41"/>
        <end position="61"/>
    </location>
</feature>
<keyword evidence="3 10" id="KW-0808">Transferase</keyword>
<dbReference type="NCBIfam" id="TIGR03025">
    <property type="entry name" value="EPS_sugtrans"/>
    <property type="match status" value="1"/>
</dbReference>
<sequence length="489" mass="53601">MNRIAVPFALPPAPSRRRASARGGRHAWVSRFTASTATTRLGFTALATGLDAVAILAAAAAMGRLLGHGSGGFNDLVLGVTVAMFYILPGILRTDYAITRYLSHKGHVRHTLSLWSVAVTGAVVLAFLTKTSDAFSRSASLGLAVAGYGALLAVRGLLVAGLQSRVTAGRLASRHIFLVGDEEMIRAFSDRHRLHQTGLRIVGAAVLRPGDENRADDLVLAAASARVLRPDDIYILVPWAERERLEACIDTFMGLPATIQLAPERFLDQFDDLHVVRNGSVASIHLVRRPLSSSEVLAKRALDLVVASAALALLAPVFAVVALLIRREGGGPVFFVQRRYGFNQEPFGIYKFRSMRAMEDGRAVRQATAGDSRITRVGRFLRRTNIDELPQLINVLRGEMSLVGPRPHAMAHDQAFERDVALYARRHNVRPGITGWAQVNGWRGETDTPEKVVGRVEHDLYYIDNWSLLLDISIMVRTVVSRKAYRNAR</sequence>
<evidence type="ECO:0000256" key="8">
    <source>
        <dbReference type="SAM" id="Phobius"/>
    </source>
</evidence>
<proteinExistence type="inferred from homology"/>
<feature type="transmembrane region" description="Helical" evidence="8">
    <location>
        <begin position="304"/>
        <end position="325"/>
    </location>
</feature>
<evidence type="ECO:0000256" key="3">
    <source>
        <dbReference type="ARBA" id="ARBA00022679"/>
    </source>
</evidence>
<evidence type="ECO:0000256" key="2">
    <source>
        <dbReference type="ARBA" id="ARBA00006464"/>
    </source>
</evidence>
<organism evidence="10 11">
    <name type="scientific">Lichenibacterium ramalinae</name>
    <dbReference type="NCBI Taxonomy" id="2316527"/>
    <lineage>
        <taxon>Bacteria</taxon>
        <taxon>Pseudomonadati</taxon>
        <taxon>Pseudomonadota</taxon>
        <taxon>Alphaproteobacteria</taxon>
        <taxon>Hyphomicrobiales</taxon>
        <taxon>Lichenihabitantaceae</taxon>
        <taxon>Lichenibacterium</taxon>
    </lineage>
</organism>
<comment type="similarity">
    <text evidence="2">Belongs to the bacterial sugar transferase family.</text>
</comment>
<dbReference type="InterPro" id="IPR003362">
    <property type="entry name" value="Bact_transf"/>
</dbReference>
<evidence type="ECO:0000313" key="11">
    <source>
        <dbReference type="Proteomes" id="UP000289411"/>
    </source>
</evidence>